<evidence type="ECO:0008006" key="5">
    <source>
        <dbReference type="Google" id="ProtNLM"/>
    </source>
</evidence>
<sequence length="454" mass="50148">MKMAPPLWNPQMEGLDRKSLRDLQLVKLRALLVRVYEASPYYHEKFRKAGVDPYKFSSWEDYAHYPFFDKEEERLSQEQSLEQLGHPFGLHISCDPRLVNRVSASSGTTGRPTYSGYTEKDRAISLEHHHRFATRIGLRKGDRVLFSMVLAMWAAGVPGVDALLNFGACVIPIGGKSGTEGWAQTAVDTRPEVLMCTPSFALHLIKSVPERTGIDTRSLGIRKICVTGEPGGSIKEIYTRISEGFGGAEVYDGTGATGVHNPTCVSCEEHSGLHFFAEDNAIFEIVDPKTMLPLPLEDGVEGEIVYTGLHKECAPLVRWRDKDIVQVFTAPCACGRPGPRLVFKGRVDDMLLVRGVNVFPNAIRDVISRASDAVTGHVRVVKAKGTPVVNPPVRVKVELKEPLPPEARRVLVSRLESQLHDALHFSPSVELFDTGTLPQELGSTGKSKIVEETD</sequence>
<gene>
    <name evidence="3" type="ORF">CWS72_21480</name>
</gene>
<dbReference type="Gene3D" id="3.30.300.30">
    <property type="match status" value="1"/>
</dbReference>
<keyword evidence="4" id="KW-1185">Reference proteome</keyword>
<dbReference type="EMBL" id="PIUM01000031">
    <property type="protein sequence ID" value="PKU22499.1"/>
    <property type="molecule type" value="Genomic_DNA"/>
</dbReference>
<evidence type="ECO:0000259" key="2">
    <source>
        <dbReference type="Pfam" id="PF14535"/>
    </source>
</evidence>
<name>A0A2N3PQ21_9PROT</name>
<dbReference type="Pfam" id="PF14535">
    <property type="entry name" value="AMP-binding_C_2"/>
    <property type="match status" value="1"/>
</dbReference>
<dbReference type="PANTHER" id="PTHR43845:SF1">
    <property type="entry name" value="BLR5969 PROTEIN"/>
    <property type="match status" value="1"/>
</dbReference>
<protein>
    <recommendedName>
        <fullName evidence="5">Phenylacetate--CoA ligase</fullName>
    </recommendedName>
</protein>
<proteinExistence type="predicted"/>
<evidence type="ECO:0000313" key="3">
    <source>
        <dbReference type="EMBL" id="PKU22499.1"/>
    </source>
</evidence>
<evidence type="ECO:0000259" key="1">
    <source>
        <dbReference type="Pfam" id="PF00501"/>
    </source>
</evidence>
<accession>A0A2N3PQ21</accession>
<dbReference type="PANTHER" id="PTHR43845">
    <property type="entry name" value="BLR5969 PROTEIN"/>
    <property type="match status" value="1"/>
</dbReference>
<dbReference type="InterPro" id="IPR045851">
    <property type="entry name" value="AMP-bd_C_sf"/>
</dbReference>
<feature type="domain" description="AMP-dependent synthetase/ligase" evidence="1">
    <location>
        <begin position="105"/>
        <end position="308"/>
    </location>
</feature>
<dbReference type="InterPro" id="IPR000873">
    <property type="entry name" value="AMP-dep_synth/lig_dom"/>
</dbReference>
<dbReference type="AlphaFoldDB" id="A0A2N3PQ21"/>
<dbReference type="Pfam" id="PF00501">
    <property type="entry name" value="AMP-binding"/>
    <property type="match status" value="1"/>
</dbReference>
<organism evidence="3 4">
    <name type="scientific">Telmatospirillum siberiense</name>
    <dbReference type="NCBI Taxonomy" id="382514"/>
    <lineage>
        <taxon>Bacteria</taxon>
        <taxon>Pseudomonadati</taxon>
        <taxon>Pseudomonadota</taxon>
        <taxon>Alphaproteobacteria</taxon>
        <taxon>Rhodospirillales</taxon>
        <taxon>Rhodospirillaceae</taxon>
        <taxon>Telmatospirillum</taxon>
    </lineage>
</organism>
<dbReference type="InterPro" id="IPR028154">
    <property type="entry name" value="AMP-dep_Lig_C"/>
</dbReference>
<dbReference type="InterPro" id="IPR042099">
    <property type="entry name" value="ANL_N_sf"/>
</dbReference>
<reference evidence="4" key="1">
    <citation type="submission" date="2017-12" db="EMBL/GenBank/DDBJ databases">
        <title>Draft genome sequence of Telmatospirillum siberiense 26-4b1T, an acidotolerant peatland alphaproteobacterium potentially involved in sulfur cycling.</title>
        <authorList>
            <person name="Hausmann B."/>
            <person name="Pjevac P."/>
            <person name="Schreck K."/>
            <person name="Herbold C.W."/>
            <person name="Daims H."/>
            <person name="Wagner M."/>
            <person name="Pester M."/>
            <person name="Loy A."/>
        </authorList>
    </citation>
    <scope>NUCLEOTIDE SEQUENCE [LARGE SCALE GENOMIC DNA]</scope>
    <source>
        <strain evidence="4">26-4b1</strain>
    </source>
</reference>
<evidence type="ECO:0000313" key="4">
    <source>
        <dbReference type="Proteomes" id="UP000233293"/>
    </source>
</evidence>
<feature type="domain" description="AMP-dependent ligase C-terminal" evidence="2">
    <location>
        <begin position="355"/>
        <end position="449"/>
    </location>
</feature>
<dbReference type="Gene3D" id="3.40.50.12780">
    <property type="entry name" value="N-terminal domain of ligase-like"/>
    <property type="match status" value="1"/>
</dbReference>
<comment type="caution">
    <text evidence="3">The sequence shown here is derived from an EMBL/GenBank/DDBJ whole genome shotgun (WGS) entry which is preliminary data.</text>
</comment>
<dbReference type="Proteomes" id="UP000233293">
    <property type="component" value="Unassembled WGS sequence"/>
</dbReference>
<dbReference type="SUPFAM" id="SSF56801">
    <property type="entry name" value="Acetyl-CoA synthetase-like"/>
    <property type="match status" value="1"/>
</dbReference>